<proteinExistence type="predicted"/>
<dbReference type="Proteomes" id="UP000525389">
    <property type="component" value="Unassembled WGS sequence"/>
</dbReference>
<keyword evidence="1" id="KW-0472">Membrane</keyword>
<protein>
    <recommendedName>
        <fullName evidence="4">Colicin V production protein</fullName>
    </recommendedName>
</protein>
<dbReference type="AlphaFoldDB" id="A0A7W8GHZ6"/>
<reference evidence="2 3" key="1">
    <citation type="submission" date="2020-08" db="EMBL/GenBank/DDBJ databases">
        <title>Genomic Encyclopedia of Type Strains, Phase IV (KMG-IV): sequencing the most valuable type-strain genomes for metagenomic binning, comparative biology and taxonomic classification.</title>
        <authorList>
            <person name="Goeker M."/>
        </authorList>
    </citation>
    <scope>NUCLEOTIDE SEQUENCE [LARGE SCALE GENOMIC DNA]</scope>
    <source>
        <strain evidence="2 3">DSM 101791</strain>
    </source>
</reference>
<keyword evidence="1" id="KW-1133">Transmembrane helix</keyword>
<evidence type="ECO:0008006" key="4">
    <source>
        <dbReference type="Google" id="ProtNLM"/>
    </source>
</evidence>
<keyword evidence="1" id="KW-0812">Transmembrane</keyword>
<keyword evidence="3" id="KW-1185">Reference proteome</keyword>
<feature type="transmembrane region" description="Helical" evidence="1">
    <location>
        <begin position="28"/>
        <end position="45"/>
    </location>
</feature>
<feature type="transmembrane region" description="Helical" evidence="1">
    <location>
        <begin position="83"/>
        <end position="109"/>
    </location>
</feature>
<accession>A0A7W8GHZ6</accession>
<evidence type="ECO:0000256" key="1">
    <source>
        <dbReference type="SAM" id="Phobius"/>
    </source>
</evidence>
<sequence>MITWFDALLVTVWAVVTALGARRGLPGLLWGLGGVAACLLVNLLAGRAGAGGLLLAAGLAVGAGAALAFSLRRWCAVVPGRRWHGLAGGLGGAALGGVLVATLTLGFPIEVRVGTQGRTGVYPSTRLPTALYTAVNQSVLKDGLMGVWDAGAGLRTLLVPDRR</sequence>
<comment type="caution">
    <text evidence="2">The sequence shown here is derived from an EMBL/GenBank/DDBJ whole genome shotgun (WGS) entry which is preliminary data.</text>
</comment>
<evidence type="ECO:0000313" key="2">
    <source>
        <dbReference type="EMBL" id="MBB5235679.1"/>
    </source>
</evidence>
<organism evidence="2 3">
    <name type="scientific">Deinococcus budaensis</name>
    <dbReference type="NCBI Taxonomy" id="1665626"/>
    <lineage>
        <taxon>Bacteria</taxon>
        <taxon>Thermotogati</taxon>
        <taxon>Deinococcota</taxon>
        <taxon>Deinococci</taxon>
        <taxon>Deinococcales</taxon>
        <taxon>Deinococcaceae</taxon>
        <taxon>Deinococcus</taxon>
    </lineage>
</organism>
<dbReference type="EMBL" id="JACHFN010000014">
    <property type="protein sequence ID" value="MBB5235679.1"/>
    <property type="molecule type" value="Genomic_DNA"/>
</dbReference>
<name>A0A7W8GHZ6_9DEIO</name>
<evidence type="ECO:0000313" key="3">
    <source>
        <dbReference type="Proteomes" id="UP000525389"/>
    </source>
</evidence>
<feature type="transmembrane region" description="Helical" evidence="1">
    <location>
        <begin position="52"/>
        <end position="71"/>
    </location>
</feature>
<gene>
    <name evidence="2" type="ORF">HNQ09_003137</name>
</gene>
<dbReference type="RefSeq" id="WP_184031144.1">
    <property type="nucleotide sequence ID" value="NZ_JACHFN010000014.1"/>
</dbReference>